<gene>
    <name evidence="2" type="ORF">NDU88_003860</name>
</gene>
<name>A0AAV7LGY5_PLEWA</name>
<proteinExistence type="predicted"/>
<comment type="caution">
    <text evidence="2">The sequence shown here is derived from an EMBL/GenBank/DDBJ whole genome shotgun (WGS) entry which is preliminary data.</text>
</comment>
<dbReference type="EMBL" id="JANPWB010000015">
    <property type="protein sequence ID" value="KAJ1090731.1"/>
    <property type="molecule type" value="Genomic_DNA"/>
</dbReference>
<evidence type="ECO:0000313" key="2">
    <source>
        <dbReference type="EMBL" id="KAJ1090731.1"/>
    </source>
</evidence>
<dbReference type="AlphaFoldDB" id="A0AAV7LGY5"/>
<keyword evidence="3" id="KW-1185">Reference proteome</keyword>
<organism evidence="2 3">
    <name type="scientific">Pleurodeles waltl</name>
    <name type="common">Iberian ribbed newt</name>
    <dbReference type="NCBI Taxonomy" id="8319"/>
    <lineage>
        <taxon>Eukaryota</taxon>
        <taxon>Metazoa</taxon>
        <taxon>Chordata</taxon>
        <taxon>Craniata</taxon>
        <taxon>Vertebrata</taxon>
        <taxon>Euteleostomi</taxon>
        <taxon>Amphibia</taxon>
        <taxon>Batrachia</taxon>
        <taxon>Caudata</taxon>
        <taxon>Salamandroidea</taxon>
        <taxon>Salamandridae</taxon>
        <taxon>Pleurodelinae</taxon>
        <taxon>Pleurodeles</taxon>
    </lineage>
</organism>
<sequence>MPPSKARAVKRKGRGSELSQLLKMVLEKLGYDDTDSSDMASDNEVSGELSSRPRRSHVAPRAVFPPVKRRKNGKTAAPAPPNQVSSAVFSPLALVVPSVIPVPVVATPPTQQSPSVGSSVAPALGVEEVLANIQKSFASLSPAGQSGTPPATPPFVPPPAVPPFVPGTPGTSATGAETGLAQAGLIRGIQAISQH</sequence>
<protein>
    <submittedName>
        <fullName evidence="2">Uncharacterized protein</fullName>
    </submittedName>
</protein>
<dbReference type="Proteomes" id="UP001066276">
    <property type="component" value="Chromosome 11"/>
</dbReference>
<feature type="region of interest" description="Disordered" evidence="1">
    <location>
        <begin position="31"/>
        <end position="82"/>
    </location>
</feature>
<evidence type="ECO:0000256" key="1">
    <source>
        <dbReference type="SAM" id="MobiDB-lite"/>
    </source>
</evidence>
<evidence type="ECO:0000313" key="3">
    <source>
        <dbReference type="Proteomes" id="UP001066276"/>
    </source>
</evidence>
<reference evidence="2" key="1">
    <citation type="journal article" date="2022" name="bioRxiv">
        <title>Sequencing and chromosome-scale assembly of the giantPleurodeles waltlgenome.</title>
        <authorList>
            <person name="Brown T."/>
            <person name="Elewa A."/>
            <person name="Iarovenko S."/>
            <person name="Subramanian E."/>
            <person name="Araus A.J."/>
            <person name="Petzold A."/>
            <person name="Susuki M."/>
            <person name="Suzuki K.-i.T."/>
            <person name="Hayashi T."/>
            <person name="Toyoda A."/>
            <person name="Oliveira C."/>
            <person name="Osipova E."/>
            <person name="Leigh N.D."/>
            <person name="Simon A."/>
            <person name="Yun M.H."/>
        </authorList>
    </citation>
    <scope>NUCLEOTIDE SEQUENCE</scope>
    <source>
        <strain evidence="2">20211129_DDA</strain>
        <tissue evidence="2">Liver</tissue>
    </source>
</reference>
<accession>A0AAV7LGY5</accession>